<dbReference type="Pfam" id="PF04029">
    <property type="entry name" value="2-ph_phosp"/>
    <property type="match status" value="1"/>
</dbReference>
<name>A0A378RL61_MYROD</name>
<evidence type="ECO:0000256" key="7">
    <source>
        <dbReference type="ARBA" id="ARBA00033711"/>
    </source>
</evidence>
<evidence type="ECO:0000256" key="6">
    <source>
        <dbReference type="ARBA" id="ARBA00022842"/>
    </source>
</evidence>
<evidence type="ECO:0000256" key="1">
    <source>
        <dbReference type="ARBA" id="ARBA00001946"/>
    </source>
</evidence>
<reference evidence="8 9" key="1">
    <citation type="submission" date="2018-06" db="EMBL/GenBank/DDBJ databases">
        <authorList>
            <consortium name="Pathogen Informatics"/>
            <person name="Doyle S."/>
        </authorList>
    </citation>
    <scope>NUCLEOTIDE SEQUENCE [LARGE SCALE GENOMIC DNA]</scope>
    <source>
        <strain evidence="8 9">NCTC11179</strain>
    </source>
</reference>
<dbReference type="RefSeq" id="WP_115090627.1">
    <property type="nucleotide sequence ID" value="NZ_CP068107.1"/>
</dbReference>
<dbReference type="InterPro" id="IPR005238">
    <property type="entry name" value="ComB-like"/>
</dbReference>
<comment type="cofactor">
    <cofactor evidence="1">
        <name>Mg(2+)</name>
        <dbReference type="ChEBI" id="CHEBI:18420"/>
    </cofactor>
</comment>
<dbReference type="PANTHER" id="PTHR37311">
    <property type="entry name" value="2-PHOSPHOSULFOLACTATE PHOSPHATASE-RELATED"/>
    <property type="match status" value="1"/>
</dbReference>
<dbReference type="AlphaFoldDB" id="A0A378RL61"/>
<dbReference type="InterPro" id="IPR036702">
    <property type="entry name" value="ComB-like_sf"/>
</dbReference>
<comment type="catalytic activity">
    <reaction evidence="7">
        <text>(2R)-O-phospho-3-sulfolactate + H2O = (2R)-3-sulfolactate + phosphate</text>
        <dbReference type="Rhea" id="RHEA:23416"/>
        <dbReference type="ChEBI" id="CHEBI:15377"/>
        <dbReference type="ChEBI" id="CHEBI:15597"/>
        <dbReference type="ChEBI" id="CHEBI:43474"/>
        <dbReference type="ChEBI" id="CHEBI:58738"/>
        <dbReference type="EC" id="3.1.3.71"/>
    </reaction>
</comment>
<protein>
    <recommendedName>
        <fullName evidence="4">Probable 2-phosphosulfolactate phosphatase</fullName>
        <ecNumber evidence="3">3.1.3.71</ecNumber>
    </recommendedName>
</protein>
<evidence type="ECO:0000256" key="2">
    <source>
        <dbReference type="ARBA" id="ARBA00009997"/>
    </source>
</evidence>
<dbReference type="GO" id="GO:0050532">
    <property type="term" value="F:2-phosphosulfolactate phosphatase activity"/>
    <property type="evidence" value="ECO:0007669"/>
    <property type="project" value="UniProtKB-EC"/>
</dbReference>
<gene>
    <name evidence="8" type="ORF">NCTC11179_01292</name>
</gene>
<evidence type="ECO:0000256" key="4">
    <source>
        <dbReference type="ARBA" id="ARBA00021948"/>
    </source>
</evidence>
<keyword evidence="5" id="KW-0378">Hydrolase</keyword>
<dbReference type="EMBL" id="UGQL01000001">
    <property type="protein sequence ID" value="STZ27756.1"/>
    <property type="molecule type" value="Genomic_DNA"/>
</dbReference>
<evidence type="ECO:0000313" key="8">
    <source>
        <dbReference type="EMBL" id="STZ27756.1"/>
    </source>
</evidence>
<evidence type="ECO:0000256" key="3">
    <source>
        <dbReference type="ARBA" id="ARBA00012953"/>
    </source>
</evidence>
<dbReference type="SUPFAM" id="SSF142823">
    <property type="entry name" value="ComB-like"/>
    <property type="match status" value="1"/>
</dbReference>
<proteinExistence type="inferred from homology"/>
<dbReference type="Proteomes" id="UP000255024">
    <property type="component" value="Unassembled WGS sequence"/>
</dbReference>
<keyword evidence="9" id="KW-1185">Reference proteome</keyword>
<dbReference type="GO" id="GO:0000287">
    <property type="term" value="F:magnesium ion binding"/>
    <property type="evidence" value="ECO:0007669"/>
    <property type="project" value="InterPro"/>
</dbReference>
<evidence type="ECO:0000313" key="9">
    <source>
        <dbReference type="Proteomes" id="UP000255024"/>
    </source>
</evidence>
<dbReference type="GO" id="GO:0050545">
    <property type="term" value="F:sulfopyruvate decarboxylase activity"/>
    <property type="evidence" value="ECO:0007669"/>
    <property type="project" value="TreeGrafter"/>
</dbReference>
<dbReference type="Gene3D" id="3.90.1560.10">
    <property type="entry name" value="ComB-like"/>
    <property type="match status" value="1"/>
</dbReference>
<keyword evidence="6" id="KW-0460">Magnesium</keyword>
<sequence>MIYNQEAFDIRMDWGYAGVRELAPISDVIIIVDVLSFSTCVDIATARGALIYPYRWKDESAVSYAQEMGAELADFKRKFTAGYSLSPTSLTAIEAQTKLVLSSPNGATLSLATGSTPTLCGSLRNAAAVAAKAKEYGNRIGIIAAGEQWPDQTIRVAFEDAVGAGAIISYLTGTLSPESKASLAIFESAKSSLLTDIKNCCSGKELIERGFEQDIDLACDFNVSQYAPLLQEGGFYSVNC</sequence>
<comment type="similarity">
    <text evidence="2">Belongs to the ComB family.</text>
</comment>
<dbReference type="PANTHER" id="PTHR37311:SF1">
    <property type="entry name" value="2-PHOSPHOSULFOLACTATE PHOSPHATASE-RELATED"/>
    <property type="match status" value="1"/>
</dbReference>
<dbReference type="EC" id="3.1.3.71" evidence="3"/>
<organism evidence="8 9">
    <name type="scientific">Myroides odoratus</name>
    <name type="common">Flavobacterium odoratum</name>
    <dbReference type="NCBI Taxonomy" id="256"/>
    <lineage>
        <taxon>Bacteria</taxon>
        <taxon>Pseudomonadati</taxon>
        <taxon>Bacteroidota</taxon>
        <taxon>Flavobacteriia</taxon>
        <taxon>Flavobacteriales</taxon>
        <taxon>Flavobacteriaceae</taxon>
        <taxon>Myroides</taxon>
    </lineage>
</organism>
<accession>A0A378RL61</accession>
<evidence type="ECO:0000256" key="5">
    <source>
        <dbReference type="ARBA" id="ARBA00022801"/>
    </source>
</evidence>